<dbReference type="eggNOG" id="KOG0207">
    <property type="taxonomic scope" value="Eukaryota"/>
</dbReference>
<evidence type="ECO:0000256" key="2">
    <source>
        <dbReference type="SAM" id="Phobius"/>
    </source>
</evidence>
<dbReference type="GO" id="GO:0046872">
    <property type="term" value="F:metal ion binding"/>
    <property type="evidence" value="ECO:0007669"/>
    <property type="project" value="UniProtKB-KW"/>
</dbReference>
<accession>A0A0D3JGT4</accession>
<evidence type="ECO:0000259" key="3">
    <source>
        <dbReference type="Pfam" id="PF00122"/>
    </source>
</evidence>
<keyword evidence="2" id="KW-1133">Transmembrane helix</keyword>
<dbReference type="Pfam" id="PF00122">
    <property type="entry name" value="E1-E2_ATPase"/>
    <property type="match status" value="1"/>
</dbReference>
<feature type="domain" description="P-type ATPase A" evidence="3">
    <location>
        <begin position="2"/>
        <end position="67"/>
    </location>
</feature>
<reference evidence="5" key="1">
    <citation type="journal article" date="2013" name="Nature">
        <title>Pan genome of the phytoplankton Emiliania underpins its global distribution.</title>
        <authorList>
            <person name="Read B.A."/>
            <person name="Kegel J."/>
            <person name="Klute M.J."/>
            <person name="Kuo A."/>
            <person name="Lefebvre S.C."/>
            <person name="Maumus F."/>
            <person name="Mayer C."/>
            <person name="Miller J."/>
            <person name="Monier A."/>
            <person name="Salamov A."/>
            <person name="Young J."/>
            <person name="Aguilar M."/>
            <person name="Claverie J.M."/>
            <person name="Frickenhaus S."/>
            <person name="Gonzalez K."/>
            <person name="Herman E.K."/>
            <person name="Lin Y.C."/>
            <person name="Napier J."/>
            <person name="Ogata H."/>
            <person name="Sarno A.F."/>
            <person name="Shmutz J."/>
            <person name="Schroeder D."/>
            <person name="de Vargas C."/>
            <person name="Verret F."/>
            <person name="von Dassow P."/>
            <person name="Valentin K."/>
            <person name="Van de Peer Y."/>
            <person name="Wheeler G."/>
            <person name="Dacks J.B."/>
            <person name="Delwiche C.F."/>
            <person name="Dyhrman S.T."/>
            <person name="Glockner G."/>
            <person name="John U."/>
            <person name="Richards T."/>
            <person name="Worden A.Z."/>
            <person name="Zhang X."/>
            <person name="Grigoriev I.V."/>
            <person name="Allen A.E."/>
            <person name="Bidle K."/>
            <person name="Borodovsky M."/>
            <person name="Bowler C."/>
            <person name="Brownlee C."/>
            <person name="Cock J.M."/>
            <person name="Elias M."/>
            <person name="Gladyshev V.N."/>
            <person name="Groth M."/>
            <person name="Guda C."/>
            <person name="Hadaegh A."/>
            <person name="Iglesias-Rodriguez M.D."/>
            <person name="Jenkins J."/>
            <person name="Jones B.M."/>
            <person name="Lawson T."/>
            <person name="Leese F."/>
            <person name="Lindquist E."/>
            <person name="Lobanov A."/>
            <person name="Lomsadze A."/>
            <person name="Malik S.B."/>
            <person name="Marsh M.E."/>
            <person name="Mackinder L."/>
            <person name="Mock T."/>
            <person name="Mueller-Roeber B."/>
            <person name="Pagarete A."/>
            <person name="Parker M."/>
            <person name="Probert I."/>
            <person name="Quesneville H."/>
            <person name="Raines C."/>
            <person name="Rensing S.A."/>
            <person name="Riano-Pachon D.M."/>
            <person name="Richier S."/>
            <person name="Rokitta S."/>
            <person name="Shiraiwa Y."/>
            <person name="Soanes D.M."/>
            <person name="van der Giezen M."/>
            <person name="Wahlund T.M."/>
            <person name="Williams B."/>
            <person name="Wilson W."/>
            <person name="Wolfe G."/>
            <person name="Wurch L.L."/>
        </authorList>
    </citation>
    <scope>NUCLEOTIDE SEQUENCE</scope>
</reference>
<dbReference type="STRING" id="2903.R1EPB2"/>
<keyword evidence="1" id="KW-0479">Metal-binding</keyword>
<feature type="transmembrane region" description="Helical" evidence="2">
    <location>
        <begin position="84"/>
        <end position="105"/>
    </location>
</feature>
<dbReference type="HOGENOM" id="CLU_1800085_0_0_1"/>
<keyword evidence="2" id="KW-0812">Transmembrane</keyword>
<dbReference type="AlphaFoldDB" id="A0A0D3JGT4"/>
<dbReference type="GeneID" id="17268248"/>
<dbReference type="Gene3D" id="2.70.150.10">
    <property type="entry name" value="Calcium-transporting ATPase, cytoplasmic transduction domain A"/>
    <property type="match status" value="1"/>
</dbReference>
<dbReference type="PANTHER" id="PTHR46594">
    <property type="entry name" value="P-TYPE CATION-TRANSPORTING ATPASE"/>
    <property type="match status" value="1"/>
</dbReference>
<name>A0A0D3JGT4_EMIH1</name>
<dbReference type="SUPFAM" id="SSF81653">
    <property type="entry name" value="Calcium ATPase, transduction domain A"/>
    <property type="match status" value="1"/>
</dbReference>
<dbReference type="InterPro" id="IPR059000">
    <property type="entry name" value="ATPase_P-type_domA"/>
</dbReference>
<dbReference type="EnsemblProtists" id="EOD22719">
    <property type="protein sequence ID" value="EOD22719"/>
    <property type="gene ID" value="EMIHUDRAFT_195042"/>
</dbReference>
<evidence type="ECO:0000256" key="1">
    <source>
        <dbReference type="ARBA" id="ARBA00022723"/>
    </source>
</evidence>
<dbReference type="PaxDb" id="2903-EOD22719"/>
<sequence>MQVPVDGRVLYGVSAVDESMITGESLPQPKRSDDRVVGGTINGSGVLYVLVTAVGADSTLAQIMRVVADAQHRKPQIQAFADRISAVFVPVVIGIAVATWAAWAITGAVGAMPRPDGNTTSPMGTLQVDDDQLLAFMFGCASIY</sequence>
<dbReference type="RefSeq" id="XP_005775148.1">
    <property type="nucleotide sequence ID" value="XM_005775091.1"/>
</dbReference>
<reference evidence="4" key="2">
    <citation type="submission" date="2024-10" db="UniProtKB">
        <authorList>
            <consortium name="EnsemblProtists"/>
        </authorList>
    </citation>
    <scope>IDENTIFICATION</scope>
</reference>
<organism evidence="4 5">
    <name type="scientific">Emiliania huxleyi (strain CCMP1516)</name>
    <dbReference type="NCBI Taxonomy" id="280463"/>
    <lineage>
        <taxon>Eukaryota</taxon>
        <taxon>Haptista</taxon>
        <taxon>Haptophyta</taxon>
        <taxon>Prymnesiophyceae</taxon>
        <taxon>Isochrysidales</taxon>
        <taxon>Noelaerhabdaceae</taxon>
        <taxon>Emiliania</taxon>
    </lineage>
</organism>
<dbReference type="PANTHER" id="PTHR46594:SF4">
    <property type="entry name" value="P-TYPE CATION-TRANSPORTING ATPASE"/>
    <property type="match status" value="1"/>
</dbReference>
<keyword evidence="5" id="KW-1185">Reference proteome</keyword>
<dbReference type="InterPro" id="IPR008250">
    <property type="entry name" value="ATPase_P-typ_transduc_dom_A_sf"/>
</dbReference>
<protein>
    <recommendedName>
        <fullName evidence="3">P-type ATPase A domain-containing protein</fullName>
    </recommendedName>
</protein>
<evidence type="ECO:0000313" key="5">
    <source>
        <dbReference type="Proteomes" id="UP000013827"/>
    </source>
</evidence>
<dbReference type="KEGG" id="ehx:EMIHUDRAFT_195042"/>
<keyword evidence="2" id="KW-0472">Membrane</keyword>
<proteinExistence type="predicted"/>
<evidence type="ECO:0000313" key="4">
    <source>
        <dbReference type="EnsemblProtists" id="EOD22719"/>
    </source>
</evidence>
<dbReference type="Proteomes" id="UP000013827">
    <property type="component" value="Unassembled WGS sequence"/>
</dbReference>